<dbReference type="Proteomes" id="UP000078437">
    <property type="component" value="Chromosome"/>
</dbReference>
<dbReference type="Pfam" id="PF06283">
    <property type="entry name" value="ThuA"/>
    <property type="match status" value="1"/>
</dbReference>
<dbReference type="InterPro" id="IPR006584">
    <property type="entry name" value="Cellulose-bd_IV"/>
</dbReference>
<evidence type="ECO:0000256" key="1">
    <source>
        <dbReference type="ARBA" id="ARBA00022729"/>
    </source>
</evidence>
<dbReference type="Gene3D" id="2.120.10.30">
    <property type="entry name" value="TolB, C-terminal domain"/>
    <property type="match status" value="1"/>
</dbReference>
<accession>A0A191WCB2</accession>
<dbReference type="InterPro" id="IPR013320">
    <property type="entry name" value="ConA-like_dom_sf"/>
</dbReference>
<dbReference type="SUPFAM" id="SSF52317">
    <property type="entry name" value="Class I glutamine amidotransferase-like"/>
    <property type="match status" value="1"/>
</dbReference>
<dbReference type="InterPro" id="IPR013783">
    <property type="entry name" value="Ig-like_fold"/>
</dbReference>
<dbReference type="InterPro" id="IPR012938">
    <property type="entry name" value="Glc/Sorbosone_DH"/>
</dbReference>
<feature type="region of interest" description="Disordered" evidence="2">
    <location>
        <begin position="125"/>
        <end position="153"/>
    </location>
</feature>
<dbReference type="InterPro" id="IPR035986">
    <property type="entry name" value="PKD_dom_sf"/>
</dbReference>
<dbReference type="SUPFAM" id="SSF50952">
    <property type="entry name" value="Soluble quinoprotein glucose dehydrogenase"/>
    <property type="match status" value="1"/>
</dbReference>
<sequence>MVVGVAAPAQAHDGGHVLIFTKTTQFRHTDAINKGTPLIKAALEAEDMVVVHTEDSSVFNDADLAGFDAIIMFQTSGDPWNADQKAALERYQRAGGGIVAIHNATDMRGNYPWWDELVGSLMPGHAATGTDPGQEGTVRIEDHSHPSTEHFEDTRWERSDEWYNFSNNVRGTAHVLASMDETTYDAGGNAMGYDHPISWCKPYDGGRTWTTAMGHYGSHFQEPKFMAHIVGGVKYAAGLAEGDCGGTSWDSFEKVALDQNTSAPFAMDIAEDGRVFYTELVRGQVRVWDPATNNVTTALELDVYSGGEDGLLGIALDPDFTENGQLYLYRSPNAADNSNPSSFFSRVSRFTMENGVIDPATEELIIEVPARRLPDEPGHTGGGLDFDADGNLYLGVGDDVNPHSEPSGGYAPISARPGTFHDARETSANTNDLRGKLLRITPKADGPGYTIPEGNLFPEADDADGKTLPEIYAMGFRNPFRFSVDQSSGAISLADYSPDNNNDAPATRGPAGIAEWNYITSPGNYGWPLCMGDNEPFRNVDYTKNPVAVGDFFDCANPVNDSPRNTGLTELPAARAADMWYGYKRSSEPGMIPQGGGLAPMGGPVYNFDPALESDTKFPASYDGKPFFYEWARNKMYSIQLKDPAAGSGSQVEKVTPFLPQEQFLAPIDSKFGPDGSLYVLDWGGGFGRDNPNSGVHRIDYISGSRSPMAKIAVDHDSGPAPLTVAFDGSGSTDPENAALSYAWDFDGDGTVDATTPQASYTYTADGVFDARLTVTDPDGKDATTTAPITVGNTRPTVQFSLPPNGSFFDFGDDLSWDVSVTDPEDGTVSGDDVIIQPALGHDEHAHPTTPLSGFTGTTETTLGGHAPDENIFFAIDARYTDHGGANGANPLTGSQTTLVFPKVKQAEFFDSSSENLVTAPSRDVEGVDSDRMIVGGDGAWAHYAPVNFYRVDELALRVSAATEGGSIELRSGAVDGALLATAEVPKTGANRFTDVSVDVSAFPAESLDLYLVFRGAEIKVNFLEAIGQGASPHSTPKVAITSPENGAELEPGADVTIEATASDADADIEKVEFFVDGESIGTDESAPYSAEWSQPEEGLYELTAVATNADGRSKTSRIVVAQVGELFGDLVPFTNAGGQFERIGDGRFRITGAGDDTWQGTDQYSTLYAPGGGDDSWEAVVKIDAQQNTNGAAKAGLIVRNDLAQPGTSPGYAMVGIRPSGGIEFLTDPDGNGQLSASVQGGTTSYPTWVKLKRSGADYTAYFSKNGTTWTQVGGTVALGGAATVQDVGMFTVSHAAAAGTVDFSGFAIETDPEGPEPAEPLEPLMCAAAPLTDEFDGPAMAPTWDLRSATGSAITQSGGTLSLPVAGGDINEAGTGPVSFASKPLPAGAWEATTKITLSHTSHWQWAGLVVHQNDNEYNKLAFVRNQAGGRFVEFQSETGGTRTTPAAPALPADFPTTIHLKLTSNGTVLTGAYSTNGESWTALTGQLQLKQNARIGIMAAGDLGTTPVTAQADWFRFSPEPAAGQPVVANDAFDGTAIDGCRWGQSVRYDSNHAEVAGGHLKITTQPGDINGNNPLSPRNFILQKAPEGDWVATTKFKAPLKHRYQLAGLMMWADDDNYVKSDVVAYNAPGSALDLRAEIAGEVNGAGIGNQAVDIADSTESGYWYIRVTKTGNQYTAEVSDGGVNWTPIGDTGITFDKPLRGLGLMAIGPQQEEAVVVEFDSFELDAAQEDATAPVTTLAWTPAAPDGSNGWYRTAPTFALAATDADGSGVASTEYSVGGGAWSPYTEPVEVEGQGDVVVAFRSTDAAGNVETAGSSTVKVDTVAPATASGVEDVDGGVRVTLTATDATSGVAATEVRVGDGAWAAYTEPVVLTGSAPQTVQFRSTDAAGNVETDQSLVVQPGQLDLEIVVTSRCIAGKALLSAKATNGEDVPVSVTFASAYGEKSFAAVAPGKNGFHTFSTRLAQLPGGEVTITATAEIGGQTVTTTRTVAYEPLSCG</sequence>
<dbReference type="Gene3D" id="2.60.120.200">
    <property type="match status" value="3"/>
</dbReference>
<dbReference type="SMART" id="SM00089">
    <property type="entry name" value="PKD"/>
    <property type="match status" value="2"/>
</dbReference>
<dbReference type="Pfam" id="PF18911">
    <property type="entry name" value="PKD_4"/>
    <property type="match status" value="1"/>
</dbReference>
<evidence type="ECO:0000259" key="3">
    <source>
        <dbReference type="PROSITE" id="PS50093"/>
    </source>
</evidence>
<proteinExistence type="predicted"/>
<feature type="domain" description="CBM6" evidence="4">
    <location>
        <begin position="902"/>
        <end position="1027"/>
    </location>
</feature>
<feature type="compositionally biased region" description="Basic and acidic residues" evidence="2">
    <location>
        <begin position="138"/>
        <end position="153"/>
    </location>
</feature>
<dbReference type="InterPro" id="IPR029010">
    <property type="entry name" value="ThuA-like"/>
</dbReference>
<dbReference type="InterPro" id="IPR011042">
    <property type="entry name" value="6-blade_b-propeller_TolB-like"/>
</dbReference>
<keyword evidence="1" id="KW-0732">Signal</keyword>
<dbReference type="InterPro" id="IPR011041">
    <property type="entry name" value="Quinoprot_gluc/sorb_DH_b-prop"/>
</dbReference>
<dbReference type="InterPro" id="IPR008979">
    <property type="entry name" value="Galactose-bd-like_sf"/>
</dbReference>
<dbReference type="CDD" id="cd04084">
    <property type="entry name" value="CBM6_xylanase-like"/>
    <property type="match status" value="1"/>
</dbReference>
<dbReference type="SMART" id="SM00606">
    <property type="entry name" value="CBD_IV"/>
    <property type="match status" value="1"/>
</dbReference>
<dbReference type="SUPFAM" id="SSF49299">
    <property type="entry name" value="PKD domain"/>
    <property type="match status" value="1"/>
</dbReference>
<dbReference type="PROSITE" id="PS50093">
    <property type="entry name" value="PKD"/>
    <property type="match status" value="1"/>
</dbReference>
<dbReference type="Gene3D" id="2.60.120.260">
    <property type="entry name" value="Galactose-binding domain-like"/>
    <property type="match status" value="1"/>
</dbReference>
<dbReference type="PANTHER" id="PTHR40469:SF2">
    <property type="entry name" value="GALACTOSE-BINDING DOMAIN-LIKE SUPERFAMILY PROTEIN"/>
    <property type="match status" value="1"/>
</dbReference>
<dbReference type="CDD" id="cd00146">
    <property type="entry name" value="PKD"/>
    <property type="match status" value="1"/>
</dbReference>
<dbReference type="NCBIfam" id="NF047446">
    <property type="entry name" value="barrel_OmpL47"/>
    <property type="match status" value="2"/>
</dbReference>
<evidence type="ECO:0000256" key="2">
    <source>
        <dbReference type="SAM" id="MobiDB-lite"/>
    </source>
</evidence>
<organism evidence="5 6">
    <name type="scientific">Agromyces aureus</name>
    <dbReference type="NCBI Taxonomy" id="453304"/>
    <lineage>
        <taxon>Bacteria</taxon>
        <taxon>Bacillati</taxon>
        <taxon>Actinomycetota</taxon>
        <taxon>Actinomycetes</taxon>
        <taxon>Micrococcales</taxon>
        <taxon>Microbacteriaceae</taxon>
        <taxon>Agromyces</taxon>
    </lineage>
</organism>
<feature type="domain" description="PKD" evidence="3">
    <location>
        <begin position="708"/>
        <end position="791"/>
    </location>
</feature>
<dbReference type="InterPro" id="IPR029062">
    <property type="entry name" value="Class_I_gatase-like"/>
</dbReference>
<evidence type="ECO:0008006" key="7">
    <source>
        <dbReference type="Google" id="ProtNLM"/>
    </source>
</evidence>
<dbReference type="STRING" id="453304.ATC03_03230"/>
<dbReference type="PROSITE" id="PS51175">
    <property type="entry name" value="CBM6"/>
    <property type="match status" value="1"/>
</dbReference>
<dbReference type="EMBL" id="CP013979">
    <property type="protein sequence ID" value="ANJ25900.1"/>
    <property type="molecule type" value="Genomic_DNA"/>
</dbReference>
<protein>
    <recommendedName>
        <fullName evidence="7">PKD domain-containing protein</fullName>
    </recommendedName>
</protein>
<dbReference type="InterPro" id="IPR000601">
    <property type="entry name" value="PKD_dom"/>
</dbReference>
<dbReference type="Pfam" id="PF03422">
    <property type="entry name" value="CBM_6"/>
    <property type="match status" value="1"/>
</dbReference>
<evidence type="ECO:0000259" key="4">
    <source>
        <dbReference type="PROSITE" id="PS51175"/>
    </source>
</evidence>
<dbReference type="Pfam" id="PF07995">
    <property type="entry name" value="GSDH"/>
    <property type="match status" value="1"/>
</dbReference>
<name>A0A191WCB2_9MICO</name>
<dbReference type="GO" id="GO:0030246">
    <property type="term" value="F:carbohydrate binding"/>
    <property type="evidence" value="ECO:0007669"/>
    <property type="project" value="InterPro"/>
</dbReference>
<dbReference type="KEGG" id="agy:ATC03_03230"/>
<dbReference type="InterPro" id="IPR022409">
    <property type="entry name" value="PKD/Chitinase_dom"/>
</dbReference>
<evidence type="ECO:0000313" key="5">
    <source>
        <dbReference type="EMBL" id="ANJ25900.1"/>
    </source>
</evidence>
<dbReference type="Gene3D" id="2.60.40.10">
    <property type="entry name" value="Immunoglobulins"/>
    <property type="match status" value="2"/>
</dbReference>
<keyword evidence="6" id="KW-1185">Reference proteome</keyword>
<reference evidence="6" key="2">
    <citation type="submission" date="2016-01" db="EMBL/GenBank/DDBJ databases">
        <title>Complete genome sequence of Agromyces aureus AR33T and comparison with related organisms.</title>
        <authorList>
            <person name="Corretto E."/>
            <person name="Antonielli L."/>
            <person name="Sessitsch A."/>
            <person name="Brader G."/>
        </authorList>
    </citation>
    <scope>NUCLEOTIDE SEQUENCE [LARGE SCALE GENOMIC DNA]</scope>
    <source>
        <strain evidence="6">AR33</strain>
    </source>
</reference>
<evidence type="ECO:0000313" key="6">
    <source>
        <dbReference type="Proteomes" id="UP000078437"/>
    </source>
</evidence>
<dbReference type="InterPro" id="IPR058094">
    <property type="entry name" value="Ig-like_OmpL47-like"/>
</dbReference>
<dbReference type="InterPro" id="IPR005084">
    <property type="entry name" value="CBM6"/>
</dbReference>
<dbReference type="SUPFAM" id="SSF49785">
    <property type="entry name" value="Galactose-binding domain-like"/>
    <property type="match status" value="1"/>
</dbReference>
<reference evidence="5 6" key="1">
    <citation type="journal article" date="2016" name="Int. J. Syst. Evol. Microbiol.">
        <title>Agromyces aureus sp. nov., isolated from the rhizosphere of Salix caprea L. grown in a heavy-metal-contaminated soil.</title>
        <authorList>
            <person name="Corretto E."/>
            <person name="Antonielli L."/>
            <person name="Sessitsch A."/>
            <person name="Compant S."/>
            <person name="Gorfer M."/>
            <person name="Kuffner M."/>
            <person name="Brader G."/>
        </authorList>
    </citation>
    <scope>NUCLEOTIDE SEQUENCE [LARGE SCALE GENOMIC DNA]</scope>
    <source>
        <strain evidence="5 6">AR33</strain>
    </source>
</reference>
<dbReference type="InterPro" id="IPR041542">
    <property type="entry name" value="GH43_C2"/>
</dbReference>
<dbReference type="Gene3D" id="3.40.50.880">
    <property type="match status" value="1"/>
</dbReference>
<dbReference type="PANTHER" id="PTHR40469">
    <property type="entry name" value="SECRETED GLYCOSYL HYDROLASE"/>
    <property type="match status" value="1"/>
</dbReference>
<gene>
    <name evidence="5" type="ORF">ATC03_03230</name>
</gene>
<dbReference type="Pfam" id="PF17957">
    <property type="entry name" value="Big_7"/>
    <property type="match status" value="1"/>
</dbReference>
<dbReference type="SUPFAM" id="SSF49899">
    <property type="entry name" value="Concanavalin A-like lectins/glucanases"/>
    <property type="match status" value="2"/>
</dbReference>
<dbReference type="Pfam" id="PF17851">
    <property type="entry name" value="GH43_C2"/>
    <property type="match status" value="2"/>
</dbReference>
<dbReference type="GO" id="GO:0005975">
    <property type="term" value="P:carbohydrate metabolic process"/>
    <property type="evidence" value="ECO:0007669"/>
    <property type="project" value="UniProtKB-ARBA"/>
</dbReference>